<dbReference type="OrthoDB" id="2569251at2759"/>
<gene>
    <name evidence="2" type="ORF">K437DRAFT_58544</name>
</gene>
<dbReference type="HOGENOM" id="CLU_1518900_0_0_1"/>
<evidence type="ECO:0000256" key="1">
    <source>
        <dbReference type="SAM" id="MobiDB-lite"/>
    </source>
</evidence>
<organism evidence="2 3">
    <name type="scientific">Tilletiaria anomala (strain ATCC 24038 / CBS 436.72 / UBC 951)</name>
    <dbReference type="NCBI Taxonomy" id="1037660"/>
    <lineage>
        <taxon>Eukaryota</taxon>
        <taxon>Fungi</taxon>
        <taxon>Dikarya</taxon>
        <taxon>Basidiomycota</taxon>
        <taxon>Ustilaginomycotina</taxon>
        <taxon>Exobasidiomycetes</taxon>
        <taxon>Georgefischeriales</taxon>
        <taxon>Tilletiariaceae</taxon>
        <taxon>Tilletiaria</taxon>
    </lineage>
</organism>
<dbReference type="RefSeq" id="XP_013239990.1">
    <property type="nucleotide sequence ID" value="XM_013384536.1"/>
</dbReference>
<feature type="region of interest" description="Disordered" evidence="1">
    <location>
        <begin position="1"/>
        <end position="35"/>
    </location>
</feature>
<proteinExistence type="predicted"/>
<dbReference type="GeneID" id="25267632"/>
<dbReference type="EMBL" id="JMSN01000176">
    <property type="protein sequence ID" value="KDN36246.1"/>
    <property type="molecule type" value="Genomic_DNA"/>
</dbReference>
<protein>
    <submittedName>
        <fullName evidence="2">Uncharacterized protein</fullName>
    </submittedName>
</protein>
<dbReference type="InParanoid" id="A0A066V478"/>
<keyword evidence="3" id="KW-1185">Reference proteome</keyword>
<comment type="caution">
    <text evidence="2">The sequence shown here is derived from an EMBL/GenBank/DDBJ whole genome shotgun (WGS) entry which is preliminary data.</text>
</comment>
<reference evidence="2 3" key="1">
    <citation type="submission" date="2014-05" db="EMBL/GenBank/DDBJ databases">
        <title>Draft genome sequence of a rare smut relative, Tilletiaria anomala UBC 951.</title>
        <authorList>
            <consortium name="DOE Joint Genome Institute"/>
            <person name="Toome M."/>
            <person name="Kuo A."/>
            <person name="Henrissat B."/>
            <person name="Lipzen A."/>
            <person name="Tritt A."/>
            <person name="Yoshinaga Y."/>
            <person name="Zane M."/>
            <person name="Barry K."/>
            <person name="Grigoriev I.V."/>
            <person name="Spatafora J.W."/>
            <person name="Aimea M.C."/>
        </authorList>
    </citation>
    <scope>NUCLEOTIDE SEQUENCE [LARGE SCALE GENOMIC DNA]</scope>
    <source>
        <strain evidence="2 3">UBC 951</strain>
    </source>
</reference>
<evidence type="ECO:0000313" key="2">
    <source>
        <dbReference type="EMBL" id="KDN36246.1"/>
    </source>
</evidence>
<dbReference type="AlphaFoldDB" id="A0A066V478"/>
<name>A0A066V478_TILAU</name>
<sequence>MLAHGRNLCPLYGGAHSTPEPSRGKRRGKPSKSILQPPTCMRIRYHEEVLGFPEGFPFSPQYGFLVADTLHHPFDRGEWALWPDGENLVVRFFYPSKALDRSYHGKLIALLRFRGAPEGRPNRKMLLFHYQQPKKNIAQVQVTGVGGLSIVGETVLVGETVAIRTHVFSPIVSFDRA</sequence>
<evidence type="ECO:0000313" key="3">
    <source>
        <dbReference type="Proteomes" id="UP000027361"/>
    </source>
</evidence>
<accession>A0A066V478</accession>
<dbReference type="Proteomes" id="UP000027361">
    <property type="component" value="Unassembled WGS sequence"/>
</dbReference>